<dbReference type="InterPro" id="IPR013784">
    <property type="entry name" value="Carb-bd-like_fold"/>
</dbReference>
<dbReference type="EMBL" id="PPSL01000001">
    <property type="protein sequence ID" value="PQJ12388.1"/>
    <property type="molecule type" value="Genomic_DNA"/>
</dbReference>
<evidence type="ECO:0000256" key="3">
    <source>
        <dbReference type="ARBA" id="ARBA00022452"/>
    </source>
</evidence>
<sequence length="829" mass="92475">MKHTPPMQKTNTIHHSKTRKSLSMLLALVALSTGSFAQTMGKVTGTVKDKDNAALSMATIMLLKATDSSVIKTELSDEKGSFEMAVPAGNYLLRYTNIGFTDSWTAPFTLTDGSPFTAPAVTLQSSTVKLKDASVVARKPMIEIKADKTVFNVENSINATGSNALELLRKSPGMQVDNNDNISMRGKNGVKIYIDGKPSQLDAASLASYLKSINSSDIEAIEMISNPSAKYDAAGNAGIVNIKLKKNKKIGTNGSINAGLNQGIRMKENAAVNLNYRDKKLNVFGNASYNGGIYQNDQNLYRTSNNIIFDPHTVQLTNNNNTNLKAGADYFVNRTTTIGVIATTAISDGTWSSTGTTKIYEEGPNGTKGDYLKTLRAYNKIPGASTNSNLNFNYRFVDTNGKEFNIDADYGTFISRHSSYQPNYYDNANGTVDTFTYKNITPVNIDIYSLKGDGEQNLWKGKLGYGLKFSYVKTRNTFDFFNVYNNVDVKVMDRSNKFEYTENVNAAYVNYNRQFSEKWSLQAGVRAEQTNSEGKLTRADSIKQNDDDVKRTYLNLFPSGALTWTLNKNNTLNFTYSRRIDRPTYEDLNPFEFKLDELTYNKGNAFLRPQYTDNYEISHTFMGFINTTIGYSHVKDYAVQVLDTTKKNATYVQQQNLATQDIYTFSINSPLMIKKWWTGYVSVWGNYQSYSGKITDRNLTMKIPTYGAYMQHSFTLGKEYTAEISGWFNGPGIWGATGKTNAQGSLDIGLQKKFLNKKLIVKLSATDLLATASPWRINSNFSGLIIKGNGTWESRTVRLNVTYQFGSSQIKSARQRQTGLEDEKKRLKG</sequence>
<dbReference type="Pfam" id="PF13620">
    <property type="entry name" value="CarboxypepD_reg"/>
    <property type="match status" value="1"/>
</dbReference>
<dbReference type="PANTHER" id="PTHR30069:SF29">
    <property type="entry name" value="HEMOGLOBIN AND HEMOGLOBIN-HAPTOGLOBIN-BINDING PROTEIN 1-RELATED"/>
    <property type="match status" value="1"/>
</dbReference>
<evidence type="ECO:0000256" key="5">
    <source>
        <dbReference type="ARBA" id="ARBA00022729"/>
    </source>
</evidence>
<dbReference type="SUPFAM" id="SSF56935">
    <property type="entry name" value="Porins"/>
    <property type="match status" value="1"/>
</dbReference>
<dbReference type="Gene3D" id="2.40.170.20">
    <property type="entry name" value="TonB-dependent receptor, beta-barrel domain"/>
    <property type="match status" value="1"/>
</dbReference>
<dbReference type="GO" id="GO:0009279">
    <property type="term" value="C:cell outer membrane"/>
    <property type="evidence" value="ECO:0007669"/>
    <property type="project" value="UniProtKB-SubCell"/>
</dbReference>
<reference evidence="11 12" key="1">
    <citation type="submission" date="2018-01" db="EMBL/GenBank/DDBJ databases">
        <title>A novel member of the phylum Bacteroidetes isolated from glacier ice.</title>
        <authorList>
            <person name="Liu Q."/>
            <person name="Xin Y.-H."/>
        </authorList>
    </citation>
    <scope>NUCLEOTIDE SEQUENCE [LARGE SCALE GENOMIC DNA]</scope>
    <source>
        <strain evidence="11 12">RB1R16</strain>
    </source>
</reference>
<keyword evidence="4" id="KW-0812">Transmembrane</keyword>
<name>A0A2S7T0D0_9BACT</name>
<dbReference type="Gene3D" id="2.170.130.10">
    <property type="entry name" value="TonB-dependent receptor, plug domain"/>
    <property type="match status" value="1"/>
</dbReference>
<dbReference type="InterPro" id="IPR041700">
    <property type="entry name" value="OMP_b-brl_3"/>
</dbReference>
<comment type="subcellular location">
    <subcellularLocation>
        <location evidence="1">Cell outer membrane</location>
        <topology evidence="1">Multi-pass membrane protein</topology>
    </subcellularLocation>
</comment>
<evidence type="ECO:0000256" key="1">
    <source>
        <dbReference type="ARBA" id="ARBA00004571"/>
    </source>
</evidence>
<keyword evidence="2" id="KW-0813">Transport</keyword>
<dbReference type="OrthoDB" id="905812at2"/>
<dbReference type="Pfam" id="PF14905">
    <property type="entry name" value="OMP_b-brl_3"/>
    <property type="match status" value="1"/>
</dbReference>
<gene>
    <name evidence="11" type="ORF">CJD36_001160</name>
</gene>
<dbReference type="GO" id="GO:0015344">
    <property type="term" value="F:siderophore uptake transmembrane transporter activity"/>
    <property type="evidence" value="ECO:0007669"/>
    <property type="project" value="TreeGrafter"/>
</dbReference>
<feature type="domain" description="TonB-dependent receptor plug" evidence="9">
    <location>
        <begin position="147"/>
        <end position="238"/>
    </location>
</feature>
<dbReference type="PANTHER" id="PTHR30069">
    <property type="entry name" value="TONB-DEPENDENT OUTER MEMBRANE RECEPTOR"/>
    <property type="match status" value="1"/>
</dbReference>
<evidence type="ECO:0000259" key="10">
    <source>
        <dbReference type="Pfam" id="PF14905"/>
    </source>
</evidence>
<dbReference type="GO" id="GO:0044718">
    <property type="term" value="P:siderophore transmembrane transport"/>
    <property type="evidence" value="ECO:0007669"/>
    <property type="project" value="TreeGrafter"/>
</dbReference>
<keyword evidence="11" id="KW-0675">Receptor</keyword>
<dbReference type="AlphaFoldDB" id="A0A2S7T0D0"/>
<dbReference type="InterPro" id="IPR039426">
    <property type="entry name" value="TonB-dep_rcpt-like"/>
</dbReference>
<evidence type="ECO:0000256" key="8">
    <source>
        <dbReference type="SAM" id="SignalP"/>
    </source>
</evidence>
<organism evidence="11 12">
    <name type="scientific">Flavipsychrobacter stenotrophus</name>
    <dbReference type="NCBI Taxonomy" id="2077091"/>
    <lineage>
        <taxon>Bacteria</taxon>
        <taxon>Pseudomonadati</taxon>
        <taxon>Bacteroidota</taxon>
        <taxon>Chitinophagia</taxon>
        <taxon>Chitinophagales</taxon>
        <taxon>Chitinophagaceae</taxon>
        <taxon>Flavipsychrobacter</taxon>
    </lineage>
</organism>
<feature type="domain" description="Outer membrane protein beta-barrel" evidence="10">
    <location>
        <begin position="398"/>
        <end position="803"/>
    </location>
</feature>
<proteinExistence type="predicted"/>
<dbReference type="Proteomes" id="UP000239872">
    <property type="component" value="Unassembled WGS sequence"/>
</dbReference>
<evidence type="ECO:0000256" key="4">
    <source>
        <dbReference type="ARBA" id="ARBA00022692"/>
    </source>
</evidence>
<evidence type="ECO:0000256" key="6">
    <source>
        <dbReference type="ARBA" id="ARBA00023136"/>
    </source>
</evidence>
<evidence type="ECO:0000313" key="12">
    <source>
        <dbReference type="Proteomes" id="UP000239872"/>
    </source>
</evidence>
<keyword evidence="12" id="KW-1185">Reference proteome</keyword>
<evidence type="ECO:0000256" key="7">
    <source>
        <dbReference type="ARBA" id="ARBA00023237"/>
    </source>
</evidence>
<keyword evidence="3" id="KW-1134">Transmembrane beta strand</keyword>
<accession>A0A2S7T0D0</accession>
<protein>
    <submittedName>
        <fullName evidence="11">TonB-dependent receptor</fullName>
    </submittedName>
</protein>
<evidence type="ECO:0000256" key="2">
    <source>
        <dbReference type="ARBA" id="ARBA00022448"/>
    </source>
</evidence>
<dbReference type="InterPro" id="IPR036942">
    <property type="entry name" value="Beta-barrel_TonB_sf"/>
</dbReference>
<dbReference type="SUPFAM" id="SSF49452">
    <property type="entry name" value="Starch-binding domain-like"/>
    <property type="match status" value="1"/>
</dbReference>
<keyword evidence="5 8" id="KW-0732">Signal</keyword>
<dbReference type="RefSeq" id="WP_105037272.1">
    <property type="nucleotide sequence ID" value="NZ_PPSL01000001.1"/>
</dbReference>
<keyword evidence="7" id="KW-0998">Cell outer membrane</keyword>
<dbReference type="InterPro" id="IPR037066">
    <property type="entry name" value="Plug_dom_sf"/>
</dbReference>
<evidence type="ECO:0000259" key="9">
    <source>
        <dbReference type="Pfam" id="PF07715"/>
    </source>
</evidence>
<dbReference type="InterPro" id="IPR012910">
    <property type="entry name" value="Plug_dom"/>
</dbReference>
<dbReference type="Gene3D" id="2.60.40.1120">
    <property type="entry name" value="Carboxypeptidase-like, regulatory domain"/>
    <property type="match status" value="1"/>
</dbReference>
<dbReference type="Pfam" id="PF07715">
    <property type="entry name" value="Plug"/>
    <property type="match status" value="1"/>
</dbReference>
<comment type="caution">
    <text evidence="11">The sequence shown here is derived from an EMBL/GenBank/DDBJ whole genome shotgun (WGS) entry which is preliminary data.</text>
</comment>
<dbReference type="GO" id="GO:0030246">
    <property type="term" value="F:carbohydrate binding"/>
    <property type="evidence" value="ECO:0007669"/>
    <property type="project" value="InterPro"/>
</dbReference>
<keyword evidence="6" id="KW-0472">Membrane</keyword>
<feature type="signal peptide" evidence="8">
    <location>
        <begin position="1"/>
        <end position="37"/>
    </location>
</feature>
<evidence type="ECO:0000313" key="11">
    <source>
        <dbReference type="EMBL" id="PQJ12388.1"/>
    </source>
</evidence>
<feature type="chain" id="PRO_5015654090" evidence="8">
    <location>
        <begin position="38"/>
        <end position="829"/>
    </location>
</feature>